<dbReference type="AlphaFoldDB" id="A0AAW0DW67"/>
<keyword evidence="4" id="KW-1185">Reference proteome</keyword>
<evidence type="ECO:0000256" key="1">
    <source>
        <dbReference type="SAM" id="MobiDB-lite"/>
    </source>
</evidence>
<evidence type="ECO:0000259" key="2">
    <source>
        <dbReference type="Pfam" id="PF24764"/>
    </source>
</evidence>
<comment type="caution">
    <text evidence="3">The sequence shown here is derived from an EMBL/GenBank/DDBJ whole genome shotgun (WGS) entry which is preliminary data.</text>
</comment>
<sequence>MSFNRNPSGKNQHRHDEEKEAKVSEALKEYHRRQITNYDTLSALLKSEHQIEMSATTVKRRKKQLGLFAAKKTMQNISTADAEQLVIAEMDKDPAKRFGLSTIKAKVAYNTGTILARDFVSQTMHEHDSEAFANREPTAKKIFRTPKYPVGIHQRWAGDGHDKLYKIGYPVWAMVDDATAKTLKAWVCPSNRLSKVVVYMFLCLVEKYGGMPRQVTTDCGAETTELFAVVNMLRNHYHPQYDAPETPAHVYLRSVHNVSVERSWFRLRLDFGDNAVLKFVEGSVQGWYQDDDDKDQLELSQFLWSRILQAEVDETVNFRNGAPMRSQPDKPGPSGMSRDVAFALPESWGGINCLLPIPVERVRRMKADLGGDALLEFTEPEFTARAQAVLDTLQPLKLTLDNGWTVFRVMLPLVFPHRIFPQAIAHL</sequence>
<dbReference type="PANTHER" id="PTHR46177:SF1">
    <property type="entry name" value="INTEGRASE CATALYTIC DOMAIN-CONTAINING PROTEIN"/>
    <property type="match status" value="1"/>
</dbReference>
<gene>
    <name evidence="3" type="ORF">R3P38DRAFT_2848678</name>
</gene>
<proteinExistence type="predicted"/>
<feature type="domain" description="Integrase core" evidence="2">
    <location>
        <begin position="155"/>
        <end position="328"/>
    </location>
</feature>
<dbReference type="PANTHER" id="PTHR46177">
    <property type="entry name" value="INTEGRASE CATALYTIC DOMAIN-CONTAINING PROTEIN"/>
    <property type="match status" value="1"/>
</dbReference>
<protein>
    <recommendedName>
        <fullName evidence="2">Integrase core domain-containing protein</fullName>
    </recommendedName>
</protein>
<evidence type="ECO:0000313" key="4">
    <source>
        <dbReference type="Proteomes" id="UP001362999"/>
    </source>
</evidence>
<feature type="compositionally biased region" description="Polar residues" evidence="1">
    <location>
        <begin position="1"/>
        <end position="10"/>
    </location>
</feature>
<reference evidence="3 4" key="1">
    <citation type="journal article" date="2024" name="J Genomics">
        <title>Draft genome sequencing and assembly of Favolaschia claudopus CIRM-BRFM 2984 isolated from oak limbs.</title>
        <authorList>
            <person name="Navarro D."/>
            <person name="Drula E."/>
            <person name="Chaduli D."/>
            <person name="Cazenave R."/>
            <person name="Ahrendt S."/>
            <person name="Wang J."/>
            <person name="Lipzen A."/>
            <person name="Daum C."/>
            <person name="Barry K."/>
            <person name="Grigoriev I.V."/>
            <person name="Favel A."/>
            <person name="Rosso M.N."/>
            <person name="Martin F."/>
        </authorList>
    </citation>
    <scope>NUCLEOTIDE SEQUENCE [LARGE SCALE GENOMIC DNA]</scope>
    <source>
        <strain evidence="3 4">CIRM-BRFM 2984</strain>
    </source>
</reference>
<dbReference type="InterPro" id="IPR058913">
    <property type="entry name" value="Integrase_dom_put"/>
</dbReference>
<accession>A0AAW0DW67</accession>
<feature type="region of interest" description="Disordered" evidence="1">
    <location>
        <begin position="1"/>
        <end position="20"/>
    </location>
</feature>
<dbReference type="Proteomes" id="UP001362999">
    <property type="component" value="Unassembled WGS sequence"/>
</dbReference>
<dbReference type="EMBL" id="JAWWNJ010000005">
    <property type="protein sequence ID" value="KAK7055718.1"/>
    <property type="molecule type" value="Genomic_DNA"/>
</dbReference>
<organism evidence="3 4">
    <name type="scientific">Favolaschia claudopus</name>
    <dbReference type="NCBI Taxonomy" id="2862362"/>
    <lineage>
        <taxon>Eukaryota</taxon>
        <taxon>Fungi</taxon>
        <taxon>Dikarya</taxon>
        <taxon>Basidiomycota</taxon>
        <taxon>Agaricomycotina</taxon>
        <taxon>Agaricomycetes</taxon>
        <taxon>Agaricomycetidae</taxon>
        <taxon>Agaricales</taxon>
        <taxon>Marasmiineae</taxon>
        <taxon>Mycenaceae</taxon>
        <taxon>Favolaschia</taxon>
    </lineage>
</organism>
<name>A0AAW0DW67_9AGAR</name>
<dbReference type="Pfam" id="PF24764">
    <property type="entry name" value="rva_4"/>
    <property type="match status" value="1"/>
</dbReference>
<evidence type="ECO:0000313" key="3">
    <source>
        <dbReference type="EMBL" id="KAK7055718.1"/>
    </source>
</evidence>